<sequence length="29" mass="3016">MWVFAGFQAKDATAARNCAGVNRTKGGGM</sequence>
<name>A0ABQ4R840_9HYPH</name>
<gene>
    <name evidence="1" type="ORF">OPKNFCMD_5709</name>
</gene>
<reference evidence="1" key="2">
    <citation type="submission" date="2021-08" db="EMBL/GenBank/DDBJ databases">
        <authorList>
            <person name="Tani A."/>
            <person name="Ola A."/>
            <person name="Ogura Y."/>
            <person name="Katsura K."/>
            <person name="Hayashi T."/>
        </authorList>
    </citation>
    <scope>NUCLEOTIDE SEQUENCE</scope>
    <source>
        <strain evidence="1">KCTC 52305</strain>
    </source>
</reference>
<organism evidence="1 2">
    <name type="scientific">Methylobacterium crusticola</name>
    <dbReference type="NCBI Taxonomy" id="1697972"/>
    <lineage>
        <taxon>Bacteria</taxon>
        <taxon>Pseudomonadati</taxon>
        <taxon>Pseudomonadota</taxon>
        <taxon>Alphaproteobacteria</taxon>
        <taxon>Hyphomicrobiales</taxon>
        <taxon>Methylobacteriaceae</taxon>
        <taxon>Methylobacterium</taxon>
    </lineage>
</organism>
<evidence type="ECO:0000313" key="2">
    <source>
        <dbReference type="Proteomes" id="UP001055167"/>
    </source>
</evidence>
<evidence type="ECO:0000313" key="1">
    <source>
        <dbReference type="EMBL" id="GJD52941.1"/>
    </source>
</evidence>
<reference evidence="1" key="1">
    <citation type="journal article" date="2021" name="Front. Microbiol.">
        <title>Comprehensive Comparative Genomics and Phenotyping of Methylobacterium Species.</title>
        <authorList>
            <person name="Alessa O."/>
            <person name="Ogura Y."/>
            <person name="Fujitani Y."/>
            <person name="Takami H."/>
            <person name="Hayashi T."/>
            <person name="Sahin N."/>
            <person name="Tani A."/>
        </authorList>
    </citation>
    <scope>NUCLEOTIDE SEQUENCE</scope>
    <source>
        <strain evidence="1">KCTC 52305</strain>
    </source>
</reference>
<protein>
    <submittedName>
        <fullName evidence="1">Uncharacterized protein</fullName>
    </submittedName>
</protein>
<accession>A0ABQ4R840</accession>
<dbReference type="Proteomes" id="UP001055167">
    <property type="component" value="Unassembled WGS sequence"/>
</dbReference>
<dbReference type="EMBL" id="BPQH01000023">
    <property type="protein sequence ID" value="GJD52941.1"/>
    <property type="molecule type" value="Genomic_DNA"/>
</dbReference>
<comment type="caution">
    <text evidence="1">The sequence shown here is derived from an EMBL/GenBank/DDBJ whole genome shotgun (WGS) entry which is preliminary data.</text>
</comment>
<keyword evidence="2" id="KW-1185">Reference proteome</keyword>
<proteinExistence type="predicted"/>